<reference evidence="2 3" key="1">
    <citation type="submission" date="2024-04" db="EMBL/GenBank/DDBJ databases">
        <title>Arthrobacter sp. from Plains bison fecal sample.</title>
        <authorList>
            <person name="Ruzzini A."/>
        </authorList>
    </citation>
    <scope>NUCLEOTIDE SEQUENCE [LARGE SCALE GENOMIC DNA]</scope>
    <source>
        <strain evidence="2 3">EINP1</strain>
    </source>
</reference>
<dbReference type="InterPro" id="IPR017946">
    <property type="entry name" value="PLC-like_Pdiesterase_TIM-brl"/>
</dbReference>
<evidence type="ECO:0000259" key="1">
    <source>
        <dbReference type="PROSITE" id="PS51704"/>
    </source>
</evidence>
<dbReference type="InterPro" id="IPR030395">
    <property type="entry name" value="GP_PDE_dom"/>
</dbReference>
<protein>
    <submittedName>
        <fullName evidence="2">Glycerophosphodiester phosphodiesterase family protein</fullName>
    </submittedName>
</protein>
<keyword evidence="3" id="KW-1185">Reference proteome</keyword>
<dbReference type="Gene3D" id="3.20.20.190">
    <property type="entry name" value="Phosphatidylinositol (PI) phosphodiesterase"/>
    <property type="match status" value="1"/>
</dbReference>
<dbReference type="EMBL" id="CP151657">
    <property type="protein sequence ID" value="WZP14846.1"/>
    <property type="molecule type" value="Genomic_DNA"/>
</dbReference>
<proteinExistence type="predicted"/>
<dbReference type="PROSITE" id="PS51704">
    <property type="entry name" value="GP_PDE"/>
    <property type="match status" value="1"/>
</dbReference>
<evidence type="ECO:0000313" key="2">
    <source>
        <dbReference type="EMBL" id="WZP14846.1"/>
    </source>
</evidence>
<accession>A0ABZ2ZRQ8</accession>
<sequence>MASPDENRTMVVGHRGNSGLAPENTAVALAQARAAGADMIETDVRLTADGELFLFHDGTGARTTNVAEVFPDRAEAPITSFTAAELRRLDAGAWFGGQFAGERILFLSELPAAVDFGLGINLEIKAPQDSPGVEEAIAEALRGPDWTRLLRHHPVAVSSFDPATVRAFARAAPGIPVWQLVESVPDPALLSEGAARGVQGVVADHHSLDASGADAVRAAGLGLWVYTVNERAEMSRMLDLGVDAIITDYPAKLVDLLGSTATG</sequence>
<dbReference type="SUPFAM" id="SSF51695">
    <property type="entry name" value="PLC-like phosphodiesterases"/>
    <property type="match status" value="1"/>
</dbReference>
<evidence type="ECO:0000313" key="3">
    <source>
        <dbReference type="Proteomes" id="UP001448858"/>
    </source>
</evidence>
<feature type="domain" description="GP-PDE" evidence="1">
    <location>
        <begin position="9"/>
        <end position="257"/>
    </location>
</feature>
<gene>
    <name evidence="2" type="ORF">AAE021_11690</name>
</gene>
<dbReference type="PANTHER" id="PTHR46211">
    <property type="entry name" value="GLYCEROPHOSPHORYL DIESTER PHOSPHODIESTERASE"/>
    <property type="match status" value="1"/>
</dbReference>
<dbReference type="PANTHER" id="PTHR46211:SF1">
    <property type="entry name" value="GLYCEROPHOSPHODIESTER PHOSPHODIESTERASE, CYTOPLASMIC"/>
    <property type="match status" value="1"/>
</dbReference>
<dbReference type="Proteomes" id="UP001448858">
    <property type="component" value="Chromosome"/>
</dbReference>
<organism evidence="2 3">
    <name type="scientific">Arthrobacter citreus</name>
    <dbReference type="NCBI Taxonomy" id="1670"/>
    <lineage>
        <taxon>Bacteria</taxon>
        <taxon>Bacillati</taxon>
        <taxon>Actinomycetota</taxon>
        <taxon>Actinomycetes</taxon>
        <taxon>Micrococcales</taxon>
        <taxon>Micrococcaceae</taxon>
        <taxon>Arthrobacter</taxon>
    </lineage>
</organism>
<name>A0ABZ2ZRQ8_9MICC</name>
<dbReference type="RefSeq" id="WP_342022502.1">
    <property type="nucleotide sequence ID" value="NZ_CP151657.1"/>
</dbReference>
<dbReference type="Pfam" id="PF03009">
    <property type="entry name" value="GDPD"/>
    <property type="match status" value="1"/>
</dbReference>